<keyword evidence="2" id="KW-1185">Reference proteome</keyword>
<gene>
    <name evidence="1" type="ORF">V8G54_034909</name>
</gene>
<reference evidence="1 2" key="1">
    <citation type="journal article" date="2023" name="Life. Sci Alliance">
        <title>Evolutionary insights into 3D genome organization and epigenetic landscape of Vigna mungo.</title>
        <authorList>
            <person name="Junaid A."/>
            <person name="Singh B."/>
            <person name="Bhatia S."/>
        </authorList>
    </citation>
    <scope>NUCLEOTIDE SEQUENCE [LARGE SCALE GENOMIC DNA]</scope>
    <source>
        <strain evidence="1">Urdbean</strain>
    </source>
</reference>
<dbReference type="EMBL" id="CP144690">
    <property type="protein sequence ID" value="WVY89395.1"/>
    <property type="molecule type" value="Genomic_DNA"/>
</dbReference>
<proteinExistence type="predicted"/>
<evidence type="ECO:0000313" key="1">
    <source>
        <dbReference type="EMBL" id="WVY89395.1"/>
    </source>
</evidence>
<evidence type="ECO:0000313" key="2">
    <source>
        <dbReference type="Proteomes" id="UP001374535"/>
    </source>
</evidence>
<sequence>MPKSSASTKPCSLNMRRTCNTLGQVFLSKSMLCPITPYPASTTSSTAKTRGHPNTKTPQTVAARMIPLFNNSCTNFKLVPETAFVSLKPSLLPSKHLNRVLSSNLASAPKLETCRVEKVDGPTQLETKGNEYLLFLPKKLIGMLFRRFSCAV</sequence>
<protein>
    <submittedName>
        <fullName evidence="1">Uncharacterized protein</fullName>
    </submittedName>
</protein>
<accession>A0AAQ3RF48</accession>
<organism evidence="1 2">
    <name type="scientific">Vigna mungo</name>
    <name type="common">Black gram</name>
    <name type="synonym">Phaseolus mungo</name>
    <dbReference type="NCBI Taxonomy" id="3915"/>
    <lineage>
        <taxon>Eukaryota</taxon>
        <taxon>Viridiplantae</taxon>
        <taxon>Streptophyta</taxon>
        <taxon>Embryophyta</taxon>
        <taxon>Tracheophyta</taxon>
        <taxon>Spermatophyta</taxon>
        <taxon>Magnoliopsida</taxon>
        <taxon>eudicotyledons</taxon>
        <taxon>Gunneridae</taxon>
        <taxon>Pentapetalae</taxon>
        <taxon>rosids</taxon>
        <taxon>fabids</taxon>
        <taxon>Fabales</taxon>
        <taxon>Fabaceae</taxon>
        <taxon>Papilionoideae</taxon>
        <taxon>50 kb inversion clade</taxon>
        <taxon>NPAAA clade</taxon>
        <taxon>indigoferoid/millettioid clade</taxon>
        <taxon>Phaseoleae</taxon>
        <taxon>Vigna</taxon>
    </lineage>
</organism>
<dbReference type="AlphaFoldDB" id="A0AAQ3RF48"/>
<dbReference type="Proteomes" id="UP001374535">
    <property type="component" value="Chromosome 11"/>
</dbReference>
<name>A0AAQ3RF48_VIGMU</name>